<organism evidence="1 2">
    <name type="scientific">Cirrhinus molitorella</name>
    <name type="common">mud carp</name>
    <dbReference type="NCBI Taxonomy" id="172907"/>
    <lineage>
        <taxon>Eukaryota</taxon>
        <taxon>Metazoa</taxon>
        <taxon>Chordata</taxon>
        <taxon>Craniata</taxon>
        <taxon>Vertebrata</taxon>
        <taxon>Euteleostomi</taxon>
        <taxon>Actinopterygii</taxon>
        <taxon>Neopterygii</taxon>
        <taxon>Teleostei</taxon>
        <taxon>Ostariophysi</taxon>
        <taxon>Cypriniformes</taxon>
        <taxon>Cyprinidae</taxon>
        <taxon>Labeoninae</taxon>
        <taxon>Labeonini</taxon>
        <taxon>Cirrhinus</taxon>
    </lineage>
</organism>
<dbReference type="EMBL" id="JAYMGO010000005">
    <property type="protein sequence ID" value="KAL1273806.1"/>
    <property type="molecule type" value="Genomic_DNA"/>
</dbReference>
<sequence>MQNVRLFQVCTGFCIKEGHQGETSVSHSVFRHCRGTACHPHYNTESDTPSHCNMLQSHVDMQQLCLHTSVDEGCRFPPPPPPLRQMMLAVSAYKRCRCAIPTGTLSLSFSVFPHPHTSSLTRSVVSTISA</sequence>
<dbReference type="Proteomes" id="UP001558613">
    <property type="component" value="Unassembled WGS sequence"/>
</dbReference>
<protein>
    <submittedName>
        <fullName evidence="1">Uncharacterized protein</fullName>
    </submittedName>
</protein>
<reference evidence="1 2" key="1">
    <citation type="submission" date="2023-09" db="EMBL/GenBank/DDBJ databases">
        <authorList>
            <person name="Wang M."/>
        </authorList>
    </citation>
    <scope>NUCLEOTIDE SEQUENCE [LARGE SCALE GENOMIC DNA]</scope>
    <source>
        <strain evidence="1">GT-2023</strain>
        <tissue evidence="1">Liver</tissue>
    </source>
</reference>
<comment type="caution">
    <text evidence="1">The sequence shown here is derived from an EMBL/GenBank/DDBJ whole genome shotgun (WGS) entry which is preliminary data.</text>
</comment>
<name>A0ABR3NA07_9TELE</name>
<evidence type="ECO:0000313" key="2">
    <source>
        <dbReference type="Proteomes" id="UP001558613"/>
    </source>
</evidence>
<accession>A0ABR3NA07</accession>
<proteinExistence type="predicted"/>
<keyword evidence="2" id="KW-1185">Reference proteome</keyword>
<gene>
    <name evidence="1" type="ORF">QQF64_026620</name>
</gene>
<evidence type="ECO:0000313" key="1">
    <source>
        <dbReference type="EMBL" id="KAL1273806.1"/>
    </source>
</evidence>